<gene>
    <name evidence="1" type="ORF">RMSM_04237</name>
</gene>
<name>M5RY38_9BACT</name>
<dbReference type="PATRIC" id="fig|1265738.3.peg.4244"/>
<dbReference type="EMBL" id="ANOG01000609">
    <property type="protein sequence ID" value="EMI18834.1"/>
    <property type="molecule type" value="Genomic_DNA"/>
</dbReference>
<comment type="caution">
    <text evidence="1">The sequence shown here is derived from an EMBL/GenBank/DDBJ whole genome shotgun (WGS) entry which is preliminary data.</text>
</comment>
<sequence length="127" mass="14256">MVQRYEGVERRIALFNCREDRVDRSLQLAEACMRWHPADHYVLSGTGTEVFARRVIQSGLSRDRLTCAESQPATQLVNLLRGQSGRSSMVMGMGNIAGPGMDLLDYFRKADQMQRLQFADHIPVGAA</sequence>
<keyword evidence="2" id="KW-1185">Reference proteome</keyword>
<evidence type="ECO:0000313" key="2">
    <source>
        <dbReference type="Proteomes" id="UP000011991"/>
    </source>
</evidence>
<dbReference type="AlphaFoldDB" id="M5RY38"/>
<accession>M5RY38</accession>
<evidence type="ECO:0000313" key="1">
    <source>
        <dbReference type="EMBL" id="EMI18834.1"/>
    </source>
</evidence>
<protein>
    <submittedName>
        <fullName evidence="1">Capsule biosynthesis protein CapB</fullName>
    </submittedName>
</protein>
<dbReference type="Proteomes" id="UP000011991">
    <property type="component" value="Unassembled WGS sequence"/>
</dbReference>
<proteinExistence type="predicted"/>
<reference evidence="1 2" key="1">
    <citation type="journal article" date="2013" name="Mar. Genomics">
        <title>Expression of sulfatases in Rhodopirellula baltica and the diversity of sulfatases in the genus Rhodopirellula.</title>
        <authorList>
            <person name="Wegner C.E."/>
            <person name="Richter-Heitmann T."/>
            <person name="Klindworth A."/>
            <person name="Klockow C."/>
            <person name="Richter M."/>
            <person name="Achstetter T."/>
            <person name="Glockner F.O."/>
            <person name="Harder J."/>
        </authorList>
    </citation>
    <scope>NUCLEOTIDE SEQUENCE [LARGE SCALE GENOMIC DNA]</scope>
    <source>
        <strain evidence="1 2">SM1</strain>
    </source>
</reference>
<organism evidence="1 2">
    <name type="scientific">Rhodopirellula maiorica SM1</name>
    <dbReference type="NCBI Taxonomy" id="1265738"/>
    <lineage>
        <taxon>Bacteria</taxon>
        <taxon>Pseudomonadati</taxon>
        <taxon>Planctomycetota</taxon>
        <taxon>Planctomycetia</taxon>
        <taxon>Pirellulales</taxon>
        <taxon>Pirellulaceae</taxon>
        <taxon>Novipirellula</taxon>
    </lineage>
</organism>